<evidence type="ECO:0000256" key="9">
    <source>
        <dbReference type="ARBA" id="ARBA00022842"/>
    </source>
</evidence>
<feature type="transmembrane region" description="Helical" evidence="14">
    <location>
        <begin position="807"/>
        <end position="825"/>
    </location>
</feature>
<dbReference type="InterPro" id="IPR036412">
    <property type="entry name" value="HAD-like_sf"/>
</dbReference>
<feature type="transmembrane region" description="Helical" evidence="14">
    <location>
        <begin position="290"/>
        <end position="315"/>
    </location>
</feature>
<evidence type="ECO:0000256" key="11">
    <source>
        <dbReference type="ARBA" id="ARBA00022989"/>
    </source>
</evidence>
<feature type="domain" description="Cation-transporting P-type ATPase N-terminal" evidence="15">
    <location>
        <begin position="2"/>
        <end position="62"/>
    </location>
</feature>
<evidence type="ECO:0000313" key="17">
    <source>
        <dbReference type="Proteomes" id="UP000241769"/>
    </source>
</evidence>
<evidence type="ECO:0000256" key="13">
    <source>
        <dbReference type="ARBA" id="ARBA00023136"/>
    </source>
</evidence>
<proteinExistence type="inferred from homology"/>
<protein>
    <recommendedName>
        <fullName evidence="14">Calcium-transporting ATPase</fullName>
        <ecNumber evidence="14">7.2.2.10</ecNumber>
    </recommendedName>
</protein>
<dbReference type="SUPFAM" id="SSF81660">
    <property type="entry name" value="Metal cation-transporting ATPase, ATP-binding domain N"/>
    <property type="match status" value="1"/>
</dbReference>
<feature type="transmembrane region" description="Helical" evidence="14">
    <location>
        <begin position="46"/>
        <end position="66"/>
    </location>
</feature>
<keyword evidence="13 14" id="KW-0472">Membrane</keyword>
<dbReference type="Gene3D" id="3.40.50.1000">
    <property type="entry name" value="HAD superfamily/HAD-like"/>
    <property type="match status" value="1"/>
</dbReference>
<dbReference type="PROSITE" id="PS00154">
    <property type="entry name" value="ATPASE_E1_E2"/>
    <property type="match status" value="1"/>
</dbReference>
<dbReference type="Pfam" id="PF00690">
    <property type="entry name" value="Cation_ATPase_N"/>
    <property type="match status" value="1"/>
</dbReference>
<evidence type="ECO:0000256" key="10">
    <source>
        <dbReference type="ARBA" id="ARBA00022967"/>
    </source>
</evidence>
<dbReference type="PANTHER" id="PTHR24093">
    <property type="entry name" value="CATION TRANSPORTING ATPASE"/>
    <property type="match status" value="1"/>
</dbReference>
<keyword evidence="5" id="KW-0479">Metal-binding</keyword>
<dbReference type="PRINTS" id="PR00119">
    <property type="entry name" value="CATATPASE"/>
</dbReference>
<dbReference type="SFLD" id="SFLDS00003">
    <property type="entry name" value="Haloacid_Dehalogenase"/>
    <property type="match status" value="1"/>
</dbReference>
<evidence type="ECO:0000256" key="14">
    <source>
        <dbReference type="RuleBase" id="RU361146"/>
    </source>
</evidence>
<evidence type="ECO:0000256" key="2">
    <source>
        <dbReference type="ARBA" id="ARBA00022448"/>
    </source>
</evidence>
<dbReference type="InterPro" id="IPR023214">
    <property type="entry name" value="HAD_sf"/>
</dbReference>
<evidence type="ECO:0000256" key="7">
    <source>
        <dbReference type="ARBA" id="ARBA00022837"/>
    </source>
</evidence>
<dbReference type="SFLD" id="SFLDG00002">
    <property type="entry name" value="C1.7:_P-type_atpase_like"/>
    <property type="match status" value="1"/>
</dbReference>
<dbReference type="InterPro" id="IPR044492">
    <property type="entry name" value="P_typ_ATPase_HD_dom"/>
</dbReference>
<feature type="transmembrane region" description="Helical" evidence="14">
    <location>
        <begin position="763"/>
        <end position="787"/>
    </location>
</feature>
<comment type="similarity">
    <text evidence="14">Belongs to the cation transport ATPase (P-type) (TC 3.A.3) family.</text>
</comment>
<dbReference type="InParanoid" id="A0A2P6NUU3"/>
<keyword evidence="3 14" id="KW-0109">Calcium transport</keyword>
<gene>
    <name evidence="16" type="ORF">PROFUN_02429</name>
</gene>
<feature type="transmembrane region" description="Helical" evidence="14">
    <location>
        <begin position="723"/>
        <end position="742"/>
    </location>
</feature>
<keyword evidence="4 14" id="KW-0812">Transmembrane</keyword>
<feature type="transmembrane region" description="Helical" evidence="14">
    <location>
        <begin position="837"/>
        <end position="860"/>
    </location>
</feature>
<keyword evidence="11 14" id="KW-1133">Transmembrane helix</keyword>
<evidence type="ECO:0000256" key="3">
    <source>
        <dbReference type="ARBA" id="ARBA00022568"/>
    </source>
</evidence>
<organism evidence="16 17">
    <name type="scientific">Planoprotostelium fungivorum</name>
    <dbReference type="NCBI Taxonomy" id="1890364"/>
    <lineage>
        <taxon>Eukaryota</taxon>
        <taxon>Amoebozoa</taxon>
        <taxon>Evosea</taxon>
        <taxon>Variosea</taxon>
        <taxon>Cavosteliida</taxon>
        <taxon>Cavosteliaceae</taxon>
        <taxon>Planoprotostelium</taxon>
    </lineage>
</organism>
<dbReference type="Pfam" id="PF13246">
    <property type="entry name" value="Cation_ATPase"/>
    <property type="match status" value="1"/>
</dbReference>
<dbReference type="EC" id="7.2.2.10" evidence="14"/>
<accession>A0A2P6NUU3</accession>
<dbReference type="SUPFAM" id="SSF81665">
    <property type="entry name" value="Calcium ATPase, transmembrane domain M"/>
    <property type="match status" value="1"/>
</dbReference>
<keyword evidence="7 14" id="KW-0106">Calcium</keyword>
<dbReference type="InterPro" id="IPR018303">
    <property type="entry name" value="ATPase_P-typ_P_site"/>
</dbReference>
<comment type="subcellular location">
    <subcellularLocation>
        <location evidence="1 14">Membrane</location>
        <topology evidence="1 14">Multi-pass membrane protein</topology>
    </subcellularLocation>
</comment>
<dbReference type="Gene3D" id="3.40.1110.10">
    <property type="entry name" value="Calcium-transporting ATPase, cytoplasmic domain N"/>
    <property type="match status" value="1"/>
</dbReference>
<dbReference type="OrthoDB" id="3352408at2759"/>
<keyword evidence="6 14" id="KW-0547">Nucleotide-binding</keyword>
<reference evidence="16 17" key="1">
    <citation type="journal article" date="2018" name="Genome Biol. Evol.">
        <title>Multiple Roots of Fruiting Body Formation in Amoebozoa.</title>
        <authorList>
            <person name="Hillmann F."/>
            <person name="Forbes G."/>
            <person name="Novohradska S."/>
            <person name="Ferling I."/>
            <person name="Riege K."/>
            <person name="Groth M."/>
            <person name="Westermann M."/>
            <person name="Marz M."/>
            <person name="Spaller T."/>
            <person name="Winckler T."/>
            <person name="Schaap P."/>
            <person name="Glockner G."/>
        </authorList>
    </citation>
    <scope>NUCLEOTIDE SEQUENCE [LARGE SCALE GENOMIC DNA]</scope>
    <source>
        <strain evidence="16 17">Jena</strain>
    </source>
</reference>
<dbReference type="GO" id="GO:0005886">
    <property type="term" value="C:plasma membrane"/>
    <property type="evidence" value="ECO:0007669"/>
    <property type="project" value="TreeGrafter"/>
</dbReference>
<dbReference type="SFLD" id="SFLDF00027">
    <property type="entry name" value="p-type_atpase"/>
    <property type="match status" value="1"/>
</dbReference>
<dbReference type="Pfam" id="PF00122">
    <property type="entry name" value="E1-E2_ATPase"/>
    <property type="match status" value="1"/>
</dbReference>
<dbReference type="InterPro" id="IPR004014">
    <property type="entry name" value="ATPase_P-typ_cation-transptr_N"/>
</dbReference>
<dbReference type="InterPro" id="IPR023299">
    <property type="entry name" value="ATPase_P-typ_cyto_dom_N"/>
</dbReference>
<evidence type="ECO:0000256" key="6">
    <source>
        <dbReference type="ARBA" id="ARBA00022741"/>
    </source>
</evidence>
<dbReference type="GO" id="GO:0046872">
    <property type="term" value="F:metal ion binding"/>
    <property type="evidence" value="ECO:0007669"/>
    <property type="project" value="UniProtKB-KW"/>
</dbReference>
<keyword evidence="2 14" id="KW-0813">Transport</keyword>
<dbReference type="NCBIfam" id="TIGR01517">
    <property type="entry name" value="ATPase-IIB_Ca"/>
    <property type="match status" value="1"/>
</dbReference>
<feature type="transmembrane region" description="Helical" evidence="14">
    <location>
        <begin position="235"/>
        <end position="256"/>
    </location>
</feature>
<dbReference type="InterPro" id="IPR006068">
    <property type="entry name" value="ATPase_P-typ_cation-transptr_C"/>
</dbReference>
<dbReference type="InterPro" id="IPR023298">
    <property type="entry name" value="ATPase_P-typ_TM_dom_sf"/>
</dbReference>
<sequence>MKFEGINGLTEAQVAESKRNHGSNDLPPPEEETFWDKLKDNFSDPLIRILLVALGITMFLALVGYADWVEGVGIAVAVFLATFVSTYSEYKNESSFRKLQEEASRAENSVFRDGQLKKILASDIVVGDEVLLQAGDKLPADGQLIHGEFQANQVSLTGEREALSKRVSPKGYSPPEASNFFDEYLCFRGSVVDDGEAILKVCSVGSKTFYGQLYDELTKNEDDRESPLQTKLSDLADGVATFGYIGASLIAVSFLFKQIILDNNYEIARIKDYLSVANWQVAVHDLVTSVILAIIVIVVAVPEGLPMMIAIVLSLNMRKLLKAKVLVRKLLGIETAGSLNILFVDKTGTLTKGIFIPSVFMGGNTSIYQSFLEIPAVLRSILAFSLIESTSSFIGENGPVGGNASDRALLQFLDNSYLKEDAQVSIKNEILFNSERKFSSVQLSLKDQPAYLRTVTKNNTITIVKGAPDYILNHCHAYLGPDGRQEKNINLESINNQLNEVSKSGIRVIAIALTDEEIDTEKNTIPNNLVLLGVMGIEDEIRKESAPAIDLAQRAGIQVVMITGDKKETATAVAHTLGLLKDGKSVLTSQQLASISDERLQEIIPTVGVIARALPTDKSRLVRVCQKAGKVVGMTGDGVNDSAALSQADVGFAMGSGAEVAKEASDIVIMDDNFESITKAVLFGRTVFRSIRKFIVFQSTVNCASLLIVFLGPFFGFDFPLTLIQLLWVNLVMDTLAAMAFGGEPALMRYMSEEKPIKRDQPIISLQMWSAIIINGMFIAILCVIFLTYDPIRDLFIRNGQPDEPAFLTAFFAFFIFLTNFNSFNARTPKLNIFDHIFENSGFVWVVLLIFVVQITFTYLGGNILRTVGLTFHEWIMIIGASSVIVPFDILRKILLGPYINHYN</sequence>
<dbReference type="PRINTS" id="PR00120">
    <property type="entry name" value="HATPASE"/>
</dbReference>
<dbReference type="STRING" id="1890364.A0A2P6NUU3"/>
<dbReference type="NCBIfam" id="TIGR01494">
    <property type="entry name" value="ATPase_P-type"/>
    <property type="match status" value="1"/>
</dbReference>
<dbReference type="SUPFAM" id="SSF81653">
    <property type="entry name" value="Calcium ATPase, transduction domain A"/>
    <property type="match status" value="1"/>
</dbReference>
<evidence type="ECO:0000256" key="5">
    <source>
        <dbReference type="ARBA" id="ARBA00022723"/>
    </source>
</evidence>
<dbReference type="GO" id="GO:0016887">
    <property type="term" value="F:ATP hydrolysis activity"/>
    <property type="evidence" value="ECO:0007669"/>
    <property type="project" value="InterPro"/>
</dbReference>
<evidence type="ECO:0000256" key="12">
    <source>
        <dbReference type="ARBA" id="ARBA00023065"/>
    </source>
</evidence>
<keyword evidence="12 14" id="KW-0406">Ion transport</keyword>
<evidence type="ECO:0000256" key="4">
    <source>
        <dbReference type="ARBA" id="ARBA00022692"/>
    </source>
</evidence>
<keyword evidence="17" id="KW-1185">Reference proteome</keyword>
<dbReference type="Gene3D" id="1.20.1110.10">
    <property type="entry name" value="Calcium-transporting ATPase, transmembrane domain"/>
    <property type="match status" value="3"/>
</dbReference>
<keyword evidence="8 14" id="KW-0067">ATP-binding</keyword>
<evidence type="ECO:0000313" key="16">
    <source>
        <dbReference type="EMBL" id="PRP87729.1"/>
    </source>
</evidence>
<feature type="transmembrane region" description="Helical" evidence="14">
    <location>
        <begin position="872"/>
        <end position="891"/>
    </location>
</feature>
<dbReference type="FunCoup" id="A0A2P6NUU3">
    <property type="interactions" value="1"/>
</dbReference>
<dbReference type="InterPro" id="IPR008250">
    <property type="entry name" value="ATPase_P-typ_transduc_dom_A_sf"/>
</dbReference>
<dbReference type="SUPFAM" id="SSF56784">
    <property type="entry name" value="HAD-like"/>
    <property type="match status" value="1"/>
</dbReference>
<feature type="transmembrane region" description="Helical" evidence="14">
    <location>
        <begin position="694"/>
        <end position="717"/>
    </location>
</feature>
<comment type="catalytic activity">
    <reaction evidence="14">
        <text>Ca(2+)(in) + ATP + H2O = Ca(2+)(out) + ADP + phosphate + H(+)</text>
        <dbReference type="Rhea" id="RHEA:18105"/>
        <dbReference type="ChEBI" id="CHEBI:15377"/>
        <dbReference type="ChEBI" id="CHEBI:15378"/>
        <dbReference type="ChEBI" id="CHEBI:29108"/>
        <dbReference type="ChEBI" id="CHEBI:30616"/>
        <dbReference type="ChEBI" id="CHEBI:43474"/>
        <dbReference type="ChEBI" id="CHEBI:456216"/>
        <dbReference type="EC" id="7.2.2.10"/>
    </reaction>
</comment>
<evidence type="ECO:0000256" key="8">
    <source>
        <dbReference type="ARBA" id="ARBA00022840"/>
    </source>
</evidence>
<dbReference type="InterPro" id="IPR001757">
    <property type="entry name" value="P_typ_ATPase"/>
</dbReference>
<evidence type="ECO:0000259" key="15">
    <source>
        <dbReference type="SMART" id="SM00831"/>
    </source>
</evidence>
<name>A0A2P6NUU3_9EUKA</name>
<dbReference type="GO" id="GO:0005388">
    <property type="term" value="F:P-type calcium transporter activity"/>
    <property type="evidence" value="ECO:0007669"/>
    <property type="project" value="UniProtKB-EC"/>
</dbReference>
<dbReference type="Proteomes" id="UP000241769">
    <property type="component" value="Unassembled WGS sequence"/>
</dbReference>
<dbReference type="AlphaFoldDB" id="A0A2P6NUU3"/>
<comment type="caution">
    <text evidence="16">The sequence shown here is derived from an EMBL/GenBank/DDBJ whole genome shotgun (WGS) entry which is preliminary data.</text>
</comment>
<evidence type="ECO:0000256" key="1">
    <source>
        <dbReference type="ARBA" id="ARBA00004141"/>
    </source>
</evidence>
<dbReference type="GO" id="GO:0005524">
    <property type="term" value="F:ATP binding"/>
    <property type="evidence" value="ECO:0007669"/>
    <property type="project" value="UniProtKB-KW"/>
</dbReference>
<dbReference type="InterPro" id="IPR006408">
    <property type="entry name" value="P-type_ATPase_IIB"/>
</dbReference>
<comment type="function">
    <text evidence="14">Catalyzes the hydrolysis of ATP coupled with the transport of calcium.</text>
</comment>
<dbReference type="Pfam" id="PF00689">
    <property type="entry name" value="Cation_ATPase_C"/>
    <property type="match status" value="1"/>
</dbReference>
<dbReference type="SMART" id="SM00831">
    <property type="entry name" value="Cation_ATPase_N"/>
    <property type="match status" value="1"/>
</dbReference>
<keyword evidence="9" id="KW-0460">Magnesium</keyword>
<dbReference type="EMBL" id="MDYQ01000018">
    <property type="protein sequence ID" value="PRP87729.1"/>
    <property type="molecule type" value="Genomic_DNA"/>
</dbReference>
<dbReference type="InterPro" id="IPR059000">
    <property type="entry name" value="ATPase_P-type_domA"/>
</dbReference>
<dbReference type="Gene3D" id="2.70.150.10">
    <property type="entry name" value="Calcium-transporting ATPase, cytoplasmic transduction domain A"/>
    <property type="match status" value="1"/>
</dbReference>
<dbReference type="PANTHER" id="PTHR24093:SF477">
    <property type="entry name" value="CALCIUM-TRANSPORTING ATPASE"/>
    <property type="match status" value="1"/>
</dbReference>
<dbReference type="Pfam" id="PF08282">
    <property type="entry name" value="Hydrolase_3"/>
    <property type="match status" value="1"/>
</dbReference>
<feature type="transmembrane region" description="Helical" evidence="14">
    <location>
        <begin position="72"/>
        <end position="90"/>
    </location>
</feature>
<keyword evidence="10" id="KW-1278">Translocase</keyword>